<protein>
    <submittedName>
        <fullName evidence="3">Uncharacterized protein</fullName>
    </submittedName>
</protein>
<feature type="compositionally biased region" description="Pro residues" evidence="1">
    <location>
        <begin position="218"/>
        <end position="228"/>
    </location>
</feature>
<feature type="compositionally biased region" description="Basic and acidic residues" evidence="1">
    <location>
        <begin position="234"/>
        <end position="245"/>
    </location>
</feature>
<proteinExistence type="predicted"/>
<dbReference type="EMBL" id="CP027668">
    <property type="protein sequence ID" value="AVO45766.1"/>
    <property type="molecule type" value="Genomic_DNA"/>
</dbReference>
<name>A0A2S0NCJ9_9HYPH</name>
<sequence length="530" mass="54602">MADYTPLISRAVGALAENTGEARRGVYDRARAALLAQLRNMNPPLPEEHITRERMSLEDAIRKVELENSADSLDAMLEREFASLGKATPRPEAISIAGARTVSDAAHDAETLGDAAAHAHRSARDQLSEPEAAGEAERIEPALGRQGPFTDANETGQAPIRPRVAVLGEDEEKPARKGGGAIAIVLVLLLLGGAGALGWYVASNHPDRLPFGTARAPATPPAPAPASAPAPAADPDRPKATDRVGGDTSAPVTPAAPPVAAAPPAATPPAAPAAPRQVVPVDPPATALPPASADSSDTPPAAAAPAPETTPAPAPAPAAEAPAAPVPAPAPAPPAAAPPAAPAPAAPVPPGQAQRAALFEETPGNAAGTLMQGSVIWRTQTVSVGPGQPPDIALLGEVSIPERRMTVTITIRRNLDQTLPASHTIEVLYALPRDFQFGGVAEVPGVLMKVSEQARGVPLVGQAVRVTNGFFFIGLSGFDMDRNTNIQALKTRPFFDIPMRYDSGRRAILTIEKGAAGDRAFEEAMQAWGQ</sequence>
<evidence type="ECO:0000313" key="4">
    <source>
        <dbReference type="Proteomes" id="UP000237889"/>
    </source>
</evidence>
<gene>
    <name evidence="3" type="ORF">C6569_12205</name>
</gene>
<feature type="transmembrane region" description="Helical" evidence="2">
    <location>
        <begin position="181"/>
        <end position="202"/>
    </location>
</feature>
<keyword evidence="2" id="KW-1133">Transmembrane helix</keyword>
<keyword evidence="2" id="KW-0472">Membrane</keyword>
<evidence type="ECO:0000256" key="2">
    <source>
        <dbReference type="SAM" id="Phobius"/>
    </source>
</evidence>
<feature type="compositionally biased region" description="Low complexity" evidence="1">
    <location>
        <begin position="288"/>
        <end position="307"/>
    </location>
</feature>
<keyword evidence="2" id="KW-0812">Transmembrane</keyword>
<dbReference type="AlphaFoldDB" id="A0A2S0NCJ9"/>
<accession>A0A2S0NCJ9</accession>
<keyword evidence="4" id="KW-1185">Reference proteome</keyword>
<feature type="region of interest" description="Disordered" evidence="1">
    <location>
        <begin position="115"/>
        <end position="175"/>
    </location>
</feature>
<reference evidence="3 4" key="1">
    <citation type="submission" date="2018-03" db="EMBL/GenBank/DDBJ databases">
        <title>Genome sequencing of Phreatobacter sp.</title>
        <authorList>
            <person name="Kim S.-J."/>
            <person name="Heo J."/>
            <person name="Kwon S.-W."/>
        </authorList>
    </citation>
    <scope>NUCLEOTIDE SEQUENCE [LARGE SCALE GENOMIC DNA]</scope>
    <source>
        <strain evidence="3 4">S-12</strain>
    </source>
</reference>
<feature type="compositionally biased region" description="Pro residues" evidence="1">
    <location>
        <begin position="324"/>
        <end position="350"/>
    </location>
</feature>
<evidence type="ECO:0000313" key="3">
    <source>
        <dbReference type="EMBL" id="AVO45766.1"/>
    </source>
</evidence>
<dbReference type="KEGG" id="phr:C6569_12205"/>
<organism evidence="3 4">
    <name type="scientific">Phreatobacter cathodiphilus</name>
    <dbReference type="NCBI Taxonomy" id="1868589"/>
    <lineage>
        <taxon>Bacteria</taxon>
        <taxon>Pseudomonadati</taxon>
        <taxon>Pseudomonadota</taxon>
        <taxon>Alphaproteobacteria</taxon>
        <taxon>Hyphomicrobiales</taxon>
        <taxon>Phreatobacteraceae</taxon>
        <taxon>Phreatobacter</taxon>
    </lineage>
</organism>
<feature type="region of interest" description="Disordered" evidence="1">
    <location>
        <begin position="211"/>
        <end position="353"/>
    </location>
</feature>
<feature type="compositionally biased region" description="Pro residues" evidence="1">
    <location>
        <begin position="254"/>
        <end position="272"/>
    </location>
</feature>
<evidence type="ECO:0000256" key="1">
    <source>
        <dbReference type="SAM" id="MobiDB-lite"/>
    </source>
</evidence>
<dbReference type="Proteomes" id="UP000237889">
    <property type="component" value="Chromosome"/>
</dbReference>